<sequence>MDSTRRAEKKKRKYTTQEDAKDGKILLFSPMSDRYPVPTIGRSIEEGRRRSESPGEGEGGGEKNTPKRSFFPNFRARVARLPSAINPLNAAHPRHGEDQRQAANGHSAVKRAGGARE</sequence>
<feature type="region of interest" description="Disordered" evidence="1">
    <location>
        <begin position="1"/>
        <end position="70"/>
    </location>
</feature>
<feature type="region of interest" description="Disordered" evidence="1">
    <location>
        <begin position="87"/>
        <end position="117"/>
    </location>
</feature>
<keyword evidence="3" id="KW-1185">Reference proteome</keyword>
<dbReference type="Proteomes" id="UP000886998">
    <property type="component" value="Unassembled WGS sequence"/>
</dbReference>
<feature type="compositionally biased region" description="Basic and acidic residues" evidence="1">
    <location>
        <begin position="43"/>
        <end position="53"/>
    </location>
</feature>
<organism evidence="2 3">
    <name type="scientific">Trichonephila inaurata madagascariensis</name>
    <dbReference type="NCBI Taxonomy" id="2747483"/>
    <lineage>
        <taxon>Eukaryota</taxon>
        <taxon>Metazoa</taxon>
        <taxon>Ecdysozoa</taxon>
        <taxon>Arthropoda</taxon>
        <taxon>Chelicerata</taxon>
        <taxon>Arachnida</taxon>
        <taxon>Araneae</taxon>
        <taxon>Araneomorphae</taxon>
        <taxon>Entelegynae</taxon>
        <taxon>Araneoidea</taxon>
        <taxon>Nephilidae</taxon>
        <taxon>Trichonephila</taxon>
        <taxon>Trichonephila inaurata</taxon>
    </lineage>
</organism>
<dbReference type="OrthoDB" id="10315568at2759"/>
<name>A0A8X6WRF1_9ARAC</name>
<protein>
    <submittedName>
        <fullName evidence="2">Uncharacterized protein</fullName>
    </submittedName>
</protein>
<gene>
    <name evidence="2" type="ORF">TNIN_314971</name>
</gene>
<evidence type="ECO:0000313" key="3">
    <source>
        <dbReference type="Proteomes" id="UP000886998"/>
    </source>
</evidence>
<proteinExistence type="predicted"/>
<accession>A0A8X6WRF1</accession>
<evidence type="ECO:0000256" key="1">
    <source>
        <dbReference type="SAM" id="MobiDB-lite"/>
    </source>
</evidence>
<comment type="caution">
    <text evidence="2">The sequence shown here is derived from an EMBL/GenBank/DDBJ whole genome shotgun (WGS) entry which is preliminary data.</text>
</comment>
<feature type="compositionally biased region" description="Basic and acidic residues" evidence="1">
    <location>
        <begin position="15"/>
        <end position="24"/>
    </location>
</feature>
<dbReference type="EMBL" id="BMAV01000987">
    <property type="protein sequence ID" value="GFY38691.1"/>
    <property type="molecule type" value="Genomic_DNA"/>
</dbReference>
<reference evidence="2" key="1">
    <citation type="submission" date="2020-08" db="EMBL/GenBank/DDBJ databases">
        <title>Multicomponent nature underlies the extraordinary mechanical properties of spider dragline silk.</title>
        <authorList>
            <person name="Kono N."/>
            <person name="Nakamura H."/>
            <person name="Mori M."/>
            <person name="Yoshida Y."/>
            <person name="Ohtoshi R."/>
            <person name="Malay A.D."/>
            <person name="Moran D.A.P."/>
            <person name="Tomita M."/>
            <person name="Numata K."/>
            <person name="Arakawa K."/>
        </authorList>
    </citation>
    <scope>NUCLEOTIDE SEQUENCE</scope>
</reference>
<evidence type="ECO:0000313" key="2">
    <source>
        <dbReference type="EMBL" id="GFY38691.1"/>
    </source>
</evidence>
<dbReference type="AlphaFoldDB" id="A0A8X6WRF1"/>